<evidence type="ECO:0000256" key="2">
    <source>
        <dbReference type="ARBA" id="ARBA00012955"/>
    </source>
</evidence>
<evidence type="ECO:0000313" key="6">
    <source>
        <dbReference type="EMBL" id="DAD36388.1"/>
    </source>
</evidence>
<dbReference type="Proteomes" id="UP000607653">
    <property type="component" value="Unassembled WGS sequence"/>
</dbReference>
<evidence type="ECO:0000256" key="1">
    <source>
        <dbReference type="ARBA" id="ARBA00007220"/>
    </source>
</evidence>
<keyword evidence="7" id="KW-1185">Reference proteome</keyword>
<proteinExistence type="inferred from homology"/>
<keyword evidence="3" id="KW-0808">Transferase</keyword>
<dbReference type="InterPro" id="IPR000850">
    <property type="entry name" value="Adenylat/UMP-CMP_kin"/>
</dbReference>
<dbReference type="AlphaFoldDB" id="A0A822Z4D7"/>
<dbReference type="Pfam" id="PF00406">
    <property type="entry name" value="ADK"/>
    <property type="match status" value="1"/>
</dbReference>
<protein>
    <recommendedName>
        <fullName evidence="2">adenylate kinase</fullName>
        <ecNumber evidence="2">2.7.4.3</ecNumber>
    </recommendedName>
</protein>
<evidence type="ECO:0000256" key="5">
    <source>
        <dbReference type="ARBA" id="ARBA00022777"/>
    </source>
</evidence>
<evidence type="ECO:0000256" key="3">
    <source>
        <dbReference type="ARBA" id="ARBA00022679"/>
    </source>
</evidence>
<dbReference type="GO" id="GO:0004017">
    <property type="term" value="F:AMP kinase activity"/>
    <property type="evidence" value="ECO:0007669"/>
    <property type="project" value="UniProtKB-EC"/>
</dbReference>
<dbReference type="InterPro" id="IPR033690">
    <property type="entry name" value="Adenylat_kinase_CS"/>
</dbReference>
<evidence type="ECO:0000313" key="7">
    <source>
        <dbReference type="Proteomes" id="UP000607653"/>
    </source>
</evidence>
<dbReference type="Gene3D" id="3.40.50.300">
    <property type="entry name" value="P-loop containing nucleotide triphosphate hydrolases"/>
    <property type="match status" value="1"/>
</dbReference>
<comment type="caution">
    <text evidence="6">The sequence shown here is derived from an EMBL/GenBank/DDBJ whole genome shotgun (WGS) entry which is preliminary data.</text>
</comment>
<organism evidence="6 7">
    <name type="scientific">Nelumbo nucifera</name>
    <name type="common">Sacred lotus</name>
    <dbReference type="NCBI Taxonomy" id="4432"/>
    <lineage>
        <taxon>Eukaryota</taxon>
        <taxon>Viridiplantae</taxon>
        <taxon>Streptophyta</taxon>
        <taxon>Embryophyta</taxon>
        <taxon>Tracheophyta</taxon>
        <taxon>Spermatophyta</taxon>
        <taxon>Magnoliopsida</taxon>
        <taxon>Proteales</taxon>
        <taxon>Nelumbonaceae</taxon>
        <taxon>Nelumbo</taxon>
    </lineage>
</organism>
<gene>
    <name evidence="6" type="ORF">HUJ06_007029</name>
</gene>
<dbReference type="PROSITE" id="PS00113">
    <property type="entry name" value="ADENYLATE_KINASE"/>
    <property type="match status" value="1"/>
</dbReference>
<reference evidence="6 7" key="1">
    <citation type="journal article" date="2020" name="Mol. Biol. Evol.">
        <title>Distinct Expression and Methylation Patterns for Genes with Different Fates following a Single Whole-Genome Duplication in Flowering Plants.</title>
        <authorList>
            <person name="Shi T."/>
            <person name="Rahmani R.S."/>
            <person name="Gugger P.F."/>
            <person name="Wang M."/>
            <person name="Li H."/>
            <person name="Zhang Y."/>
            <person name="Li Z."/>
            <person name="Wang Q."/>
            <person name="Van de Peer Y."/>
            <person name="Marchal K."/>
            <person name="Chen J."/>
        </authorList>
    </citation>
    <scope>NUCLEOTIDE SEQUENCE [LARGE SCALE GENOMIC DNA]</scope>
    <source>
        <tissue evidence="6">Leaf</tissue>
    </source>
</reference>
<comment type="similarity">
    <text evidence="1">Belongs to the adenylate kinase family.</text>
</comment>
<dbReference type="EC" id="2.7.4.3" evidence="2"/>
<dbReference type="SUPFAM" id="SSF52540">
    <property type="entry name" value="P-loop containing nucleoside triphosphate hydrolases"/>
    <property type="match status" value="1"/>
</dbReference>
<accession>A0A822Z4D7</accession>
<dbReference type="InterPro" id="IPR027417">
    <property type="entry name" value="P-loop_NTPase"/>
</dbReference>
<name>A0A822Z4D7_NELNU</name>
<dbReference type="EMBL" id="DUZY01000004">
    <property type="protein sequence ID" value="DAD36388.1"/>
    <property type="molecule type" value="Genomic_DNA"/>
</dbReference>
<keyword evidence="5" id="KW-0418">Kinase</keyword>
<dbReference type="PANTHER" id="PTHR23359">
    <property type="entry name" value="NUCLEOTIDE KINASE"/>
    <property type="match status" value="1"/>
</dbReference>
<sequence>MIKNMKEGKLVPSEITVELLQKAMQASENKKFLIDGFPRSEENRAAFEKIVRIEPEFVLFFDCPEEELTRRLLNRNQVRWLCLPVSKIYIACHDYIFLDVFAFPPFLVYKGKR</sequence>
<dbReference type="GO" id="GO:0005524">
    <property type="term" value="F:ATP binding"/>
    <property type="evidence" value="ECO:0007669"/>
    <property type="project" value="InterPro"/>
</dbReference>
<keyword evidence="4" id="KW-0547">Nucleotide-binding</keyword>
<evidence type="ECO:0000256" key="4">
    <source>
        <dbReference type="ARBA" id="ARBA00022741"/>
    </source>
</evidence>